<dbReference type="EMBL" id="CP046072">
    <property type="protein sequence ID" value="QSZ41879.1"/>
    <property type="molecule type" value="Genomic_DNA"/>
</dbReference>
<keyword evidence="1" id="KW-0472">Membrane</keyword>
<dbReference type="KEGG" id="saqt:GJV85_07080"/>
<proteinExistence type="predicted"/>
<evidence type="ECO:0000256" key="1">
    <source>
        <dbReference type="SAM" id="Phobius"/>
    </source>
</evidence>
<reference evidence="2" key="1">
    <citation type="submission" date="2019-11" db="EMBL/GenBank/DDBJ databases">
        <authorList>
            <person name="Kojima H."/>
        </authorList>
    </citation>
    <scope>NUCLEOTIDE SEQUENCE</scope>
    <source>
        <strain evidence="2">H1576</strain>
    </source>
</reference>
<keyword evidence="1" id="KW-0812">Transmembrane</keyword>
<evidence type="ECO:0000313" key="2">
    <source>
        <dbReference type="EMBL" id="QSZ41879.1"/>
    </source>
</evidence>
<dbReference type="Proteomes" id="UP000671852">
    <property type="component" value="Chromosome"/>
</dbReference>
<dbReference type="RefSeq" id="WP_207560697.1">
    <property type="nucleotide sequence ID" value="NZ_CP046072.1"/>
</dbReference>
<feature type="transmembrane region" description="Helical" evidence="1">
    <location>
        <begin position="61"/>
        <end position="81"/>
    </location>
</feature>
<keyword evidence="1" id="KW-1133">Transmembrane helix</keyword>
<organism evidence="2 3">
    <name type="scientific">Sulfurimonas aquatica</name>
    <dbReference type="NCBI Taxonomy" id="2672570"/>
    <lineage>
        <taxon>Bacteria</taxon>
        <taxon>Pseudomonadati</taxon>
        <taxon>Campylobacterota</taxon>
        <taxon>Epsilonproteobacteria</taxon>
        <taxon>Campylobacterales</taxon>
        <taxon>Sulfurimonadaceae</taxon>
        <taxon>Sulfurimonas</taxon>
    </lineage>
</organism>
<name>A0A975B0D3_9BACT</name>
<feature type="transmembrane region" description="Helical" evidence="1">
    <location>
        <begin position="118"/>
        <end position="142"/>
    </location>
</feature>
<keyword evidence="3" id="KW-1185">Reference proteome</keyword>
<feature type="transmembrane region" description="Helical" evidence="1">
    <location>
        <begin position="93"/>
        <end position="112"/>
    </location>
</feature>
<feature type="transmembrane region" description="Helical" evidence="1">
    <location>
        <begin position="7"/>
        <end position="27"/>
    </location>
</feature>
<sequence length="148" mass="17076">MQLIYKYAILYFLLFSLALLVSGLVIFDDKIGLSYQSVLDYYLGNEEKFIVAKSPQGLLKIILPHIFSFGLFVMVILHFLAFTKHAKNKNVSILIYATFFVSFLELASPFLILQGVEFFAYVKIISFVTFEFLILYALWLVFDSIIND</sequence>
<reference evidence="2" key="2">
    <citation type="submission" date="2021-04" db="EMBL/GenBank/DDBJ databases">
        <title>Isolation and characterization of a novel species of the genus Sulfurimonas.</title>
        <authorList>
            <person name="Fukui M."/>
        </authorList>
    </citation>
    <scope>NUCLEOTIDE SEQUENCE</scope>
    <source>
        <strain evidence="2">H1576</strain>
    </source>
</reference>
<protein>
    <submittedName>
        <fullName evidence="2">Uncharacterized protein</fullName>
    </submittedName>
</protein>
<accession>A0A975B0D3</accession>
<dbReference type="AlphaFoldDB" id="A0A975B0D3"/>
<evidence type="ECO:0000313" key="3">
    <source>
        <dbReference type="Proteomes" id="UP000671852"/>
    </source>
</evidence>
<gene>
    <name evidence="2" type="ORF">GJV85_07080</name>
</gene>